<accession>A0A172TWR8</accession>
<feature type="transmembrane region" description="Helical" evidence="1">
    <location>
        <begin position="147"/>
        <end position="166"/>
    </location>
</feature>
<dbReference type="KEGG" id="fla:SY85_12670"/>
<name>A0A172TWR8_9BACT</name>
<gene>
    <name evidence="2" type="ORF">SY85_12670</name>
</gene>
<protein>
    <submittedName>
        <fullName evidence="2">Uncharacterized protein</fullName>
    </submittedName>
</protein>
<dbReference type="STRING" id="1492898.SY85_12670"/>
<keyword evidence="1" id="KW-0812">Transmembrane</keyword>
<dbReference type="AlphaFoldDB" id="A0A172TWR8"/>
<keyword evidence="3" id="KW-1185">Reference proteome</keyword>
<dbReference type="RefSeq" id="WP_066405037.1">
    <property type="nucleotide sequence ID" value="NZ_CP011390.1"/>
</dbReference>
<evidence type="ECO:0000313" key="2">
    <source>
        <dbReference type="EMBL" id="ANE51233.1"/>
    </source>
</evidence>
<organism evidence="2 3">
    <name type="scientific">Flavisolibacter tropicus</name>
    <dbReference type="NCBI Taxonomy" id="1492898"/>
    <lineage>
        <taxon>Bacteria</taxon>
        <taxon>Pseudomonadati</taxon>
        <taxon>Bacteroidota</taxon>
        <taxon>Chitinophagia</taxon>
        <taxon>Chitinophagales</taxon>
        <taxon>Chitinophagaceae</taxon>
        <taxon>Flavisolibacter</taxon>
    </lineage>
</organism>
<evidence type="ECO:0000256" key="1">
    <source>
        <dbReference type="SAM" id="Phobius"/>
    </source>
</evidence>
<keyword evidence="1" id="KW-0472">Membrane</keyword>
<proteinExistence type="predicted"/>
<sequence length="174" mass="19533">MLRTRSRIILIIAKIVGIVLLGVAASLGQEACDIKSVGPKDVFTISGRVRFAEKTGEGLWRPKKQVLVQVENYPTYFLVDTKSPSLSETYFNSLVKATDTARIAIHKDQLAYLYTPSTVRLYGLVLNNGTEVYTFNDAFSRDKKERMWLYVKAGICLLGGLVLLIFPRKSLIKE</sequence>
<reference evidence="2 3" key="2">
    <citation type="journal article" date="2016" name="Int. J. Syst. Evol. Microbiol.">
        <title>Flavisolibacter tropicus sp. nov., isolated from tropical soil.</title>
        <authorList>
            <person name="Lee J.J."/>
            <person name="Kang M.S."/>
            <person name="Kim G.S."/>
            <person name="Lee C.S."/>
            <person name="Lim S."/>
            <person name="Lee J."/>
            <person name="Roh S.H."/>
            <person name="Kang H."/>
            <person name="Ha J.M."/>
            <person name="Bae S."/>
            <person name="Jung H.Y."/>
            <person name="Kim M.K."/>
        </authorList>
    </citation>
    <scope>NUCLEOTIDE SEQUENCE [LARGE SCALE GENOMIC DNA]</scope>
    <source>
        <strain evidence="2 3">LCS9</strain>
    </source>
</reference>
<keyword evidence="1" id="KW-1133">Transmembrane helix</keyword>
<evidence type="ECO:0000313" key="3">
    <source>
        <dbReference type="Proteomes" id="UP000077177"/>
    </source>
</evidence>
<reference evidence="3" key="1">
    <citation type="submission" date="2015-01" db="EMBL/GenBank/DDBJ databases">
        <title>Flavisolibacter sp./LCS9/ whole genome sequencing.</title>
        <authorList>
            <person name="Kim M.K."/>
            <person name="Srinivasan S."/>
            <person name="Lee J.-J."/>
        </authorList>
    </citation>
    <scope>NUCLEOTIDE SEQUENCE [LARGE SCALE GENOMIC DNA]</scope>
    <source>
        <strain evidence="3">LCS9</strain>
    </source>
</reference>
<dbReference type="Proteomes" id="UP000077177">
    <property type="component" value="Chromosome"/>
</dbReference>
<dbReference type="EMBL" id="CP011390">
    <property type="protein sequence ID" value="ANE51233.1"/>
    <property type="molecule type" value="Genomic_DNA"/>
</dbReference>